<evidence type="ECO:0000313" key="1">
    <source>
        <dbReference type="EMBL" id="RLN52288.1"/>
    </source>
</evidence>
<dbReference type="AlphaFoldDB" id="A0A3F2RBY6"/>
<organism evidence="1 2">
    <name type="scientific">Phytophthora kernoviae</name>
    <dbReference type="NCBI Taxonomy" id="325452"/>
    <lineage>
        <taxon>Eukaryota</taxon>
        <taxon>Sar</taxon>
        <taxon>Stramenopiles</taxon>
        <taxon>Oomycota</taxon>
        <taxon>Peronosporomycetes</taxon>
        <taxon>Peronosporales</taxon>
        <taxon>Peronosporaceae</taxon>
        <taxon>Phytophthora</taxon>
    </lineage>
</organism>
<sequence length="748" mass="79663">MGDLPLFVVSDKSLLKGTGAGVVVKEVVKGVDVAFEAVVDGLVPGQDYYVRAFARNENGYGTSTGDLQQDGKGALPLLTSVAISPDAPGITGLWPVSGSQLELRLSSPVDHGDPISKYLFEYAVGDTFGTPAIKKLLSVTRAVYVLTGEPASLVISFSTSDNRLTTTPLTASQSQLLVNGAVLNVGGKRFIVRAQPLKGSEHGSNGYEWTISFDNNLEDVVHGSYPACTAWVPNVAVYGQIHTVKYEGACTQGQSGIQTIIADASTRIGGTFTLSYMGKQTEPLLFEETGASEMRAALDSITASGTVNVSISRYGPYGKAWHVTFVQEEEDQDAIFIQHSHLTGQNALISVYPTVTVFTDAKQNDISGSFRISFGGETTEAIGYAATHSKVTQELQKLSSVDSVLALGDMSAGDIGVYALKLIADTSSRTISNIKLSDGTMIDPTRFLAIGETLVIGTDPANTILSMTSIDITLSNTVSTAVGVQILAGLITKQTKALPGYVGISYLMQVISVENGLKVFELPASHGYNQYDTFFVAEVEFIVANVNGAQVTTTQPYNGESVVGASPTLYLFDNKLRTTEDLTTLVKNGDDLWLRSGSADMVKYTVTDTDPRYLKVSGSFTSSITREHAYHVANGRKWNLVFRSYHGNLGTIDAVPAFDWRGTEARIGTRNPKSVSPNVVNVGNPASTQTIILEIVNVAITTTYTLSFAGETKPLASNIPWSTVDGGVKTALESLDSVDGVSVTSVCN</sequence>
<comment type="caution">
    <text evidence="1">The sequence shown here is derived from an EMBL/GenBank/DDBJ whole genome shotgun (WGS) entry which is preliminary data.</text>
</comment>
<gene>
    <name evidence="1" type="ORF">BBP00_00009663</name>
</gene>
<name>A0A3F2RBY6_9STRA</name>
<reference evidence="1 2" key="1">
    <citation type="submission" date="2018-07" db="EMBL/GenBank/DDBJ databases">
        <title>Genome sequencing of oomycete isolates from Chile give support for New Zealand origin for Phytophthora kernoviae and make available the first Nothophytophthora sp. genome.</title>
        <authorList>
            <person name="Studholme D.J."/>
            <person name="Sanfuentes E."/>
            <person name="Panda P."/>
            <person name="Hill R."/>
            <person name="Sambles C."/>
            <person name="Grant M."/>
            <person name="Williams N.M."/>
            <person name="Mcdougal R.L."/>
        </authorList>
    </citation>
    <scope>NUCLEOTIDE SEQUENCE [LARGE SCALE GENOMIC DNA]</scope>
    <source>
        <strain evidence="1">Chile6</strain>
    </source>
</reference>
<evidence type="ECO:0008006" key="3">
    <source>
        <dbReference type="Google" id="ProtNLM"/>
    </source>
</evidence>
<accession>A0A3F2RBY6</accession>
<evidence type="ECO:0000313" key="2">
    <source>
        <dbReference type="Proteomes" id="UP000277300"/>
    </source>
</evidence>
<proteinExistence type="predicted"/>
<dbReference type="EMBL" id="MBDO02000780">
    <property type="protein sequence ID" value="RLN52288.1"/>
    <property type="molecule type" value="Genomic_DNA"/>
</dbReference>
<dbReference type="SUPFAM" id="SSF49265">
    <property type="entry name" value="Fibronectin type III"/>
    <property type="match status" value="1"/>
</dbReference>
<dbReference type="InterPro" id="IPR036116">
    <property type="entry name" value="FN3_sf"/>
</dbReference>
<dbReference type="OrthoDB" id="109575at2759"/>
<dbReference type="Proteomes" id="UP000277300">
    <property type="component" value="Unassembled WGS sequence"/>
</dbReference>
<protein>
    <recommendedName>
        <fullName evidence="3">Fibronectin type-III domain-containing protein</fullName>
    </recommendedName>
</protein>